<feature type="transmembrane region" description="Helical" evidence="1">
    <location>
        <begin position="6"/>
        <end position="31"/>
    </location>
</feature>
<proteinExistence type="predicted"/>
<dbReference type="HOGENOM" id="CLU_1282015_0_0_5"/>
<dbReference type="OrthoDB" id="9918317at2"/>
<protein>
    <submittedName>
        <fullName evidence="2">Uncharacterized protein</fullName>
    </submittedName>
</protein>
<accession>Q1YJF0</accession>
<dbReference type="BioCyc" id="AURANTIMONAS:SI859A1_01049-MONOMER"/>
<dbReference type="AlphaFoldDB" id="Q1YJF0"/>
<evidence type="ECO:0000313" key="2">
    <source>
        <dbReference type="EMBL" id="EAS50923.1"/>
    </source>
</evidence>
<gene>
    <name evidence="2" type="ORF">SI859A1_01049</name>
</gene>
<dbReference type="RefSeq" id="WP_009208912.1">
    <property type="nucleotide sequence ID" value="NZ_CH672387.1"/>
</dbReference>
<name>Q1YJF0_AURMS</name>
<organism evidence="2 3">
    <name type="scientific">Aurantimonas manganoxydans (strain ATCC BAA-1229 / DSM 21871 / SI85-9A1)</name>
    <dbReference type="NCBI Taxonomy" id="287752"/>
    <lineage>
        <taxon>Bacteria</taxon>
        <taxon>Pseudomonadati</taxon>
        <taxon>Pseudomonadota</taxon>
        <taxon>Alphaproteobacteria</taxon>
        <taxon>Hyphomicrobiales</taxon>
        <taxon>Aurantimonadaceae</taxon>
        <taxon>Aurantimonas</taxon>
    </lineage>
</organism>
<keyword evidence="1" id="KW-0812">Transmembrane</keyword>
<sequence>MGAMRFIWFVLKMLTYGWTLFGAASAVVGVAGIPDDIATWTRWIDAMVSDPTVIWLAEYAVAIASFINQLWVRVALVIIGCVIFIWPAREFWRARHRLIFWVRNKLEDKVWITREDAIELVSNSDWALAREPTITIFDRLNSNMLRQGMTPAEKLNSKFLRLCEMMLEQFEDHYDGVTKEDDGHKLISEGDLRDHLKRAYDKDVIEEFGKLPNPY</sequence>
<evidence type="ECO:0000256" key="1">
    <source>
        <dbReference type="SAM" id="Phobius"/>
    </source>
</evidence>
<keyword evidence="1" id="KW-0472">Membrane</keyword>
<comment type="caution">
    <text evidence="2">The sequence shown here is derived from an EMBL/GenBank/DDBJ whole genome shotgun (WGS) entry which is preliminary data.</text>
</comment>
<dbReference type="EMBL" id="AAPJ01000002">
    <property type="protein sequence ID" value="EAS50923.1"/>
    <property type="molecule type" value="Genomic_DNA"/>
</dbReference>
<dbReference type="Proteomes" id="UP000000321">
    <property type="component" value="Unassembled WGS sequence"/>
</dbReference>
<keyword evidence="1" id="KW-1133">Transmembrane helix</keyword>
<feature type="transmembrane region" description="Helical" evidence="1">
    <location>
        <begin position="70"/>
        <end position="88"/>
    </location>
</feature>
<keyword evidence="3" id="KW-1185">Reference proteome</keyword>
<evidence type="ECO:0000313" key="3">
    <source>
        <dbReference type="Proteomes" id="UP000000321"/>
    </source>
</evidence>
<reference evidence="2 3" key="1">
    <citation type="journal article" date="2008" name="Appl. Environ. Microbiol.">
        <title>Genomic insights into Mn(II) oxidation by the marine alphaproteobacterium Aurantimonas sp. strain SI85-9A1.</title>
        <authorList>
            <person name="Dick G.J."/>
            <person name="Podell S."/>
            <person name="Johnson H.A."/>
            <person name="Rivera-Espinoza Y."/>
            <person name="Bernier-Latmani R."/>
            <person name="McCarthy J.K."/>
            <person name="Torpey J.W."/>
            <person name="Clement B.G."/>
            <person name="Gaasterland T."/>
            <person name="Tebo B.M."/>
        </authorList>
    </citation>
    <scope>NUCLEOTIDE SEQUENCE [LARGE SCALE GENOMIC DNA]</scope>
    <source>
        <strain evidence="2 3">SI85-9A1</strain>
    </source>
</reference>